<proteinExistence type="predicted"/>
<protein>
    <submittedName>
        <fullName evidence="1">Uncharacterized protein</fullName>
    </submittedName>
</protein>
<feature type="non-terminal residue" evidence="1">
    <location>
        <position position="1"/>
    </location>
</feature>
<evidence type="ECO:0000313" key="2">
    <source>
        <dbReference type="Proteomes" id="UP001432027"/>
    </source>
</evidence>
<keyword evidence="2" id="KW-1185">Reference proteome</keyword>
<accession>A0AAV5S834</accession>
<dbReference type="AlphaFoldDB" id="A0AAV5S834"/>
<dbReference type="Proteomes" id="UP001432027">
    <property type="component" value="Unassembled WGS sequence"/>
</dbReference>
<name>A0AAV5S834_9BILA</name>
<dbReference type="EMBL" id="BTSX01000001">
    <property type="protein sequence ID" value="GMS78665.1"/>
    <property type="molecule type" value="Genomic_DNA"/>
</dbReference>
<sequence length="128" mass="14329">LACAQVESTTPLIATDSLTHVEFVAAALIPTGQPEREVFHRPEYPKESDMAWAYETYDMGSAFTMSLPEGYNFNDWVVYNKSMLEGPAATISSLNLRLSVHFSDFSCCSSCCCSRDQCGRHARSEKEW</sequence>
<comment type="caution">
    <text evidence="1">The sequence shown here is derived from an EMBL/GenBank/DDBJ whole genome shotgun (WGS) entry which is preliminary data.</text>
</comment>
<evidence type="ECO:0000313" key="1">
    <source>
        <dbReference type="EMBL" id="GMS78665.1"/>
    </source>
</evidence>
<organism evidence="1 2">
    <name type="scientific">Pristionchus entomophagus</name>
    <dbReference type="NCBI Taxonomy" id="358040"/>
    <lineage>
        <taxon>Eukaryota</taxon>
        <taxon>Metazoa</taxon>
        <taxon>Ecdysozoa</taxon>
        <taxon>Nematoda</taxon>
        <taxon>Chromadorea</taxon>
        <taxon>Rhabditida</taxon>
        <taxon>Rhabditina</taxon>
        <taxon>Diplogasteromorpha</taxon>
        <taxon>Diplogasteroidea</taxon>
        <taxon>Neodiplogasteridae</taxon>
        <taxon>Pristionchus</taxon>
    </lineage>
</organism>
<reference evidence="1" key="1">
    <citation type="submission" date="2023-10" db="EMBL/GenBank/DDBJ databases">
        <title>Genome assembly of Pristionchus species.</title>
        <authorList>
            <person name="Yoshida K."/>
            <person name="Sommer R.J."/>
        </authorList>
    </citation>
    <scope>NUCLEOTIDE SEQUENCE</scope>
    <source>
        <strain evidence="1">RS0144</strain>
    </source>
</reference>
<gene>
    <name evidence="1" type="ORF">PENTCL1PPCAC_840</name>
</gene>